<keyword evidence="2" id="KW-1185">Reference proteome</keyword>
<organism evidence="1 2">
    <name type="scientific">Fusarium decemcellulare</name>
    <dbReference type="NCBI Taxonomy" id="57161"/>
    <lineage>
        <taxon>Eukaryota</taxon>
        <taxon>Fungi</taxon>
        <taxon>Dikarya</taxon>
        <taxon>Ascomycota</taxon>
        <taxon>Pezizomycotina</taxon>
        <taxon>Sordariomycetes</taxon>
        <taxon>Hypocreomycetidae</taxon>
        <taxon>Hypocreales</taxon>
        <taxon>Nectriaceae</taxon>
        <taxon>Fusarium</taxon>
        <taxon>Fusarium decemcellulare species complex</taxon>
    </lineage>
</organism>
<dbReference type="EMBL" id="JANRMS010000067">
    <property type="protein sequence ID" value="KAJ3547795.1"/>
    <property type="molecule type" value="Genomic_DNA"/>
</dbReference>
<sequence>MIIVAVFVSIALDISAAVGVYCQWRRSLLSVSFWLQLLLTVSFLISLFSTLHVCLVLKRDLANHRPVLKFFALISITILTFVQSVNLDVFPLKNFLLTSLQIVFYVLLQTSVLQESDALTFADINIGIPNMVVCVELFPLSLFYMWAYPWNVYTNRDGLGHFTAPDQPGRPYQGGPYGYRAWLSTFNLFGYTRAILSSFSPKHQEQGLFAETGDTVPLNPNPNQTNIELPIRTVKSRY</sequence>
<evidence type="ECO:0000313" key="2">
    <source>
        <dbReference type="Proteomes" id="UP001148629"/>
    </source>
</evidence>
<protein>
    <submittedName>
        <fullName evidence="1">Uncharacterized protein</fullName>
    </submittedName>
</protein>
<evidence type="ECO:0000313" key="1">
    <source>
        <dbReference type="EMBL" id="KAJ3547795.1"/>
    </source>
</evidence>
<reference evidence="1" key="1">
    <citation type="submission" date="2022-08" db="EMBL/GenBank/DDBJ databases">
        <title>Genome Sequence of Fusarium decemcellulare.</title>
        <authorList>
            <person name="Buettner E."/>
        </authorList>
    </citation>
    <scope>NUCLEOTIDE SEQUENCE</scope>
    <source>
        <strain evidence="1">Babe19</strain>
    </source>
</reference>
<proteinExistence type="predicted"/>
<gene>
    <name evidence="1" type="ORF">NM208_g1331</name>
</gene>
<accession>A0ACC1SWR9</accession>
<name>A0ACC1SWR9_9HYPO</name>
<dbReference type="Proteomes" id="UP001148629">
    <property type="component" value="Unassembled WGS sequence"/>
</dbReference>
<comment type="caution">
    <text evidence="1">The sequence shown here is derived from an EMBL/GenBank/DDBJ whole genome shotgun (WGS) entry which is preliminary data.</text>
</comment>